<comment type="caution">
    <text evidence="1">The sequence shown here is derived from an EMBL/GenBank/DDBJ whole genome shotgun (WGS) entry which is preliminary data.</text>
</comment>
<dbReference type="EMBL" id="NJEU01000443">
    <property type="protein sequence ID" value="PHH74266.1"/>
    <property type="molecule type" value="Genomic_DNA"/>
</dbReference>
<accession>A0A2C5Z2P1</accession>
<evidence type="ECO:0000313" key="1">
    <source>
        <dbReference type="EMBL" id="PHH74266.1"/>
    </source>
</evidence>
<gene>
    <name evidence="1" type="ORF">CDD82_5029</name>
</gene>
<protein>
    <submittedName>
        <fullName evidence="1">Uncharacterized protein</fullName>
    </submittedName>
</protein>
<evidence type="ECO:0000313" key="2">
    <source>
        <dbReference type="Proteomes" id="UP000224854"/>
    </source>
</evidence>
<dbReference type="AlphaFoldDB" id="A0A2C5Z2P1"/>
<reference evidence="1 2" key="1">
    <citation type="submission" date="2017-06" db="EMBL/GenBank/DDBJ databases">
        <title>Ant-infecting Ophiocordyceps genomes reveal a high diversity of potential behavioral manipulation genes and a possible major role for enterotoxins.</title>
        <authorList>
            <person name="De Bekker C."/>
            <person name="Evans H.C."/>
            <person name="Brachmann A."/>
            <person name="Hughes D.P."/>
        </authorList>
    </citation>
    <scope>NUCLEOTIDE SEQUENCE [LARGE SCALE GENOMIC DNA]</scope>
    <source>
        <strain evidence="1 2">1348a</strain>
    </source>
</reference>
<keyword evidence="2" id="KW-1185">Reference proteome</keyword>
<sequence>MASSLEAGIRSSDSLGSVMRAQVIAVGASQCDFVDVLSSRGHDAAGVMLAAVVCVTTDGYKHGQLRLELRVVIRCNSIKITLDNHGAHAGCSQQLPWVVDKGDAEKGFDTSQWDADQGFALAA</sequence>
<dbReference type="Proteomes" id="UP000224854">
    <property type="component" value="Unassembled WGS sequence"/>
</dbReference>
<proteinExistence type="predicted"/>
<name>A0A2C5Z2P1_9HYPO</name>
<organism evidence="1 2">
    <name type="scientific">Ophiocordyceps australis</name>
    <dbReference type="NCBI Taxonomy" id="1399860"/>
    <lineage>
        <taxon>Eukaryota</taxon>
        <taxon>Fungi</taxon>
        <taxon>Dikarya</taxon>
        <taxon>Ascomycota</taxon>
        <taxon>Pezizomycotina</taxon>
        <taxon>Sordariomycetes</taxon>
        <taxon>Hypocreomycetidae</taxon>
        <taxon>Hypocreales</taxon>
        <taxon>Ophiocordycipitaceae</taxon>
        <taxon>Ophiocordyceps</taxon>
    </lineage>
</organism>